<name>A0A2T8KRT6_9POAL</name>
<dbReference type="InterPro" id="IPR055312">
    <property type="entry name" value="FBL15-like"/>
</dbReference>
<dbReference type="PROSITE" id="PS50181">
    <property type="entry name" value="FBOX"/>
    <property type="match status" value="1"/>
</dbReference>
<proteinExistence type="predicted"/>
<dbReference type="PANTHER" id="PTHR34709:SF44">
    <property type="entry name" value="FBD DOMAIN-CONTAINING PROTEIN"/>
    <property type="match status" value="1"/>
</dbReference>
<protein>
    <recommendedName>
        <fullName evidence="1">F-box domain-containing protein</fullName>
    </recommendedName>
</protein>
<dbReference type="PANTHER" id="PTHR34709">
    <property type="entry name" value="OS10G0396666 PROTEIN"/>
    <property type="match status" value="1"/>
</dbReference>
<dbReference type="AlphaFoldDB" id="A0A2T8KRT6"/>
<evidence type="ECO:0000259" key="1">
    <source>
        <dbReference type="PROSITE" id="PS50181"/>
    </source>
</evidence>
<dbReference type="Proteomes" id="UP000243499">
    <property type="component" value="Chromosome 2"/>
</dbReference>
<gene>
    <name evidence="2" type="ORF">PAHAL_2G372100</name>
</gene>
<accession>A0A2T8KRT6</accession>
<dbReference type="InterPro" id="IPR001810">
    <property type="entry name" value="F-box_dom"/>
</dbReference>
<dbReference type="Gramene" id="PVH64860">
    <property type="protein sequence ID" value="PVH64860"/>
    <property type="gene ID" value="PAHAL_2G372100"/>
</dbReference>
<sequence>MELRSDLTLRSEPPLESRRLCRPRTGPYGNTDGVDNISGLPDDLLLQVLFHLRCARAVAHTSLLSRRLRGLWRHLPELSFRDLALGALETALAQVSRTELCLLDIDVPEHHRYSAAGVGSLLRTAARLAPVVLSLVFRGDMVGRDIPFELPIFHRATSINLNVINRVTWLRQFSVLERLSISGCHLDIDIGVLVLQCPRLRVLELRRFWHFGAGMVHLHSTTIEELVVAPDWWIGGIDIVAPALKKFTMDTYMSKDFNVIFSTYGEGYPLALKVCLQECSNQ</sequence>
<dbReference type="SUPFAM" id="SSF81383">
    <property type="entry name" value="F-box domain"/>
    <property type="match status" value="1"/>
</dbReference>
<dbReference type="SUPFAM" id="SSF52047">
    <property type="entry name" value="RNI-like"/>
    <property type="match status" value="1"/>
</dbReference>
<dbReference type="InterPro" id="IPR036047">
    <property type="entry name" value="F-box-like_dom_sf"/>
</dbReference>
<dbReference type="EMBL" id="CM008047">
    <property type="protein sequence ID" value="PVH64860.1"/>
    <property type="molecule type" value="Genomic_DNA"/>
</dbReference>
<evidence type="ECO:0000313" key="2">
    <source>
        <dbReference type="EMBL" id="PVH64860.1"/>
    </source>
</evidence>
<organism evidence="2">
    <name type="scientific">Panicum hallii</name>
    <dbReference type="NCBI Taxonomy" id="206008"/>
    <lineage>
        <taxon>Eukaryota</taxon>
        <taxon>Viridiplantae</taxon>
        <taxon>Streptophyta</taxon>
        <taxon>Embryophyta</taxon>
        <taxon>Tracheophyta</taxon>
        <taxon>Spermatophyta</taxon>
        <taxon>Magnoliopsida</taxon>
        <taxon>Liliopsida</taxon>
        <taxon>Poales</taxon>
        <taxon>Poaceae</taxon>
        <taxon>PACMAD clade</taxon>
        <taxon>Panicoideae</taxon>
        <taxon>Panicodae</taxon>
        <taxon>Paniceae</taxon>
        <taxon>Panicinae</taxon>
        <taxon>Panicum</taxon>
        <taxon>Panicum sect. Panicum</taxon>
    </lineage>
</organism>
<feature type="domain" description="F-box" evidence="1">
    <location>
        <begin position="34"/>
        <end position="83"/>
    </location>
</feature>
<reference evidence="2" key="1">
    <citation type="submission" date="2018-04" db="EMBL/GenBank/DDBJ databases">
        <title>WGS assembly of Panicum hallii.</title>
        <authorList>
            <person name="Lovell J."/>
            <person name="Jenkins J."/>
            <person name="Lowry D."/>
            <person name="Mamidi S."/>
            <person name="Sreedasyam A."/>
            <person name="Weng X."/>
            <person name="Barry K."/>
            <person name="Bonette J."/>
            <person name="Campitelli B."/>
            <person name="Daum C."/>
            <person name="Gordon S."/>
            <person name="Gould B."/>
            <person name="Lipzen A."/>
            <person name="Macqueen A."/>
            <person name="Palacio-Mejia J."/>
            <person name="Plott C."/>
            <person name="Shakirov E."/>
            <person name="Shu S."/>
            <person name="Yoshinaga Y."/>
            <person name="Zane M."/>
            <person name="Rokhsar D."/>
            <person name="Grimwood J."/>
            <person name="Schmutz J."/>
            <person name="Juenger T."/>
        </authorList>
    </citation>
    <scope>NUCLEOTIDE SEQUENCE [LARGE SCALE GENOMIC DNA]</scope>
    <source>
        <strain evidence="2">FIL2</strain>
    </source>
</reference>